<dbReference type="Gene3D" id="3.30.559.10">
    <property type="entry name" value="Chloramphenicol acetyltransferase-like domain"/>
    <property type="match status" value="2"/>
</dbReference>
<comment type="cofactor">
    <cofactor evidence="1">
        <name>pantetheine 4'-phosphate</name>
        <dbReference type="ChEBI" id="CHEBI:47942"/>
    </cofactor>
</comment>
<keyword evidence="2" id="KW-0596">Phosphopantetheine</keyword>
<dbReference type="InterPro" id="IPR000873">
    <property type="entry name" value="AMP-dep_synth/lig_dom"/>
</dbReference>
<gene>
    <name evidence="5" type="ORF">DF182_32030</name>
</gene>
<dbReference type="SMART" id="SM00823">
    <property type="entry name" value="PKS_PP"/>
    <property type="match status" value="1"/>
</dbReference>
<dbReference type="PANTHER" id="PTHR45527:SF1">
    <property type="entry name" value="FATTY ACID SYNTHASE"/>
    <property type="match status" value="1"/>
</dbReference>
<dbReference type="InterPro" id="IPR009081">
    <property type="entry name" value="PP-bd_ACP"/>
</dbReference>
<evidence type="ECO:0000313" key="6">
    <source>
        <dbReference type="Proteomes" id="UP000253410"/>
    </source>
</evidence>
<dbReference type="OrthoDB" id="599826at2"/>
<protein>
    <submittedName>
        <fullName evidence="5">Non-ribosomal peptide synthetase</fullName>
    </submittedName>
</protein>
<dbReference type="SUPFAM" id="SSF47336">
    <property type="entry name" value="ACP-like"/>
    <property type="match status" value="1"/>
</dbReference>
<reference evidence="5 6" key="1">
    <citation type="submission" date="2018-05" db="EMBL/GenBank/DDBJ databases">
        <title>Chitinophaga sp. K3CV102501T nov., isolated from isolated from a monsoon evergreen broad-leaved forest soil.</title>
        <authorList>
            <person name="Lv Y."/>
        </authorList>
    </citation>
    <scope>NUCLEOTIDE SEQUENCE [LARGE SCALE GENOMIC DNA]</scope>
    <source>
        <strain evidence="5 6">GDMCC 1.1325</strain>
    </source>
</reference>
<dbReference type="GO" id="GO:0005737">
    <property type="term" value="C:cytoplasm"/>
    <property type="evidence" value="ECO:0007669"/>
    <property type="project" value="TreeGrafter"/>
</dbReference>
<keyword evidence="6" id="KW-1185">Reference proteome</keyword>
<dbReference type="Gene3D" id="1.10.1200.10">
    <property type="entry name" value="ACP-like"/>
    <property type="match status" value="1"/>
</dbReference>
<dbReference type="GO" id="GO:0043041">
    <property type="term" value="P:amino acid activation for nonribosomal peptide biosynthetic process"/>
    <property type="evidence" value="ECO:0007669"/>
    <property type="project" value="TreeGrafter"/>
</dbReference>
<dbReference type="InterPro" id="IPR020806">
    <property type="entry name" value="PKS_PP-bd"/>
</dbReference>
<dbReference type="NCBIfam" id="TIGR01733">
    <property type="entry name" value="AA-adenyl-dom"/>
    <property type="match status" value="1"/>
</dbReference>
<evidence type="ECO:0000256" key="2">
    <source>
        <dbReference type="ARBA" id="ARBA00022450"/>
    </source>
</evidence>
<dbReference type="PROSITE" id="PS00455">
    <property type="entry name" value="AMP_BINDING"/>
    <property type="match status" value="1"/>
</dbReference>
<dbReference type="InterPro" id="IPR006162">
    <property type="entry name" value="Ppantetheine_attach_site"/>
</dbReference>
<dbReference type="InterPro" id="IPR023213">
    <property type="entry name" value="CAT-like_dom_sf"/>
</dbReference>
<dbReference type="Gene3D" id="3.30.559.30">
    <property type="entry name" value="Nonribosomal peptide synthetase, condensation domain"/>
    <property type="match status" value="2"/>
</dbReference>
<dbReference type="GO" id="GO:0031177">
    <property type="term" value="F:phosphopantetheine binding"/>
    <property type="evidence" value="ECO:0007669"/>
    <property type="project" value="InterPro"/>
</dbReference>
<dbReference type="Gene3D" id="2.30.38.10">
    <property type="entry name" value="Luciferase, Domain 3"/>
    <property type="match status" value="1"/>
</dbReference>
<dbReference type="RefSeq" id="WP_113619978.1">
    <property type="nucleotide sequence ID" value="NZ_QFFJ01000003.1"/>
</dbReference>
<dbReference type="InterPro" id="IPR045851">
    <property type="entry name" value="AMP-bd_C_sf"/>
</dbReference>
<dbReference type="InterPro" id="IPR025110">
    <property type="entry name" value="AMP-bd_C"/>
</dbReference>
<evidence type="ECO:0000313" key="5">
    <source>
        <dbReference type="EMBL" id="RBL88151.1"/>
    </source>
</evidence>
<dbReference type="Gene3D" id="3.40.50.980">
    <property type="match status" value="2"/>
</dbReference>
<dbReference type="PANTHER" id="PTHR45527">
    <property type="entry name" value="NONRIBOSOMAL PEPTIDE SYNTHETASE"/>
    <property type="match status" value="1"/>
</dbReference>
<name>A0A365XQ61_9BACT</name>
<dbReference type="InterPro" id="IPR036736">
    <property type="entry name" value="ACP-like_sf"/>
</dbReference>
<dbReference type="SUPFAM" id="SSF52777">
    <property type="entry name" value="CoA-dependent acyltransferases"/>
    <property type="match status" value="4"/>
</dbReference>
<dbReference type="Pfam" id="PF00501">
    <property type="entry name" value="AMP-binding"/>
    <property type="match status" value="1"/>
</dbReference>
<dbReference type="EMBL" id="QFFJ01000003">
    <property type="protein sequence ID" value="RBL88151.1"/>
    <property type="molecule type" value="Genomic_DNA"/>
</dbReference>
<organism evidence="5 6">
    <name type="scientific">Chitinophaga flava</name>
    <dbReference type="NCBI Taxonomy" id="2259036"/>
    <lineage>
        <taxon>Bacteria</taxon>
        <taxon>Pseudomonadati</taxon>
        <taxon>Bacteroidota</taxon>
        <taxon>Chitinophagia</taxon>
        <taxon>Chitinophagales</taxon>
        <taxon>Chitinophagaceae</taxon>
        <taxon>Chitinophaga</taxon>
    </lineage>
</organism>
<dbReference type="InterPro" id="IPR010071">
    <property type="entry name" value="AA_adenyl_dom"/>
</dbReference>
<comment type="caution">
    <text evidence="5">The sequence shown here is derived from an EMBL/GenBank/DDBJ whole genome shotgun (WGS) entry which is preliminary data.</text>
</comment>
<dbReference type="Pfam" id="PF13193">
    <property type="entry name" value="AMP-binding_C"/>
    <property type="match status" value="1"/>
</dbReference>
<evidence type="ECO:0000259" key="4">
    <source>
        <dbReference type="PROSITE" id="PS50075"/>
    </source>
</evidence>
<dbReference type="InterPro" id="IPR020845">
    <property type="entry name" value="AMP-binding_CS"/>
</dbReference>
<dbReference type="PROSITE" id="PS00012">
    <property type="entry name" value="PHOSPHOPANTETHEINE"/>
    <property type="match status" value="1"/>
</dbReference>
<dbReference type="Proteomes" id="UP000253410">
    <property type="component" value="Unassembled WGS sequence"/>
</dbReference>
<proteinExistence type="predicted"/>
<evidence type="ECO:0000256" key="1">
    <source>
        <dbReference type="ARBA" id="ARBA00001957"/>
    </source>
</evidence>
<dbReference type="PROSITE" id="PS50075">
    <property type="entry name" value="CARRIER"/>
    <property type="match status" value="1"/>
</dbReference>
<dbReference type="SUPFAM" id="SSF56801">
    <property type="entry name" value="Acetyl-CoA synthetase-like"/>
    <property type="match status" value="1"/>
</dbReference>
<dbReference type="GO" id="GO:0044550">
    <property type="term" value="P:secondary metabolite biosynthetic process"/>
    <property type="evidence" value="ECO:0007669"/>
    <property type="project" value="TreeGrafter"/>
</dbReference>
<evidence type="ECO:0000256" key="3">
    <source>
        <dbReference type="ARBA" id="ARBA00022553"/>
    </source>
</evidence>
<dbReference type="InterPro" id="IPR001242">
    <property type="entry name" value="Condensation_dom"/>
</dbReference>
<dbReference type="Pfam" id="PF00550">
    <property type="entry name" value="PP-binding"/>
    <property type="match status" value="1"/>
</dbReference>
<feature type="domain" description="Carrier" evidence="4">
    <location>
        <begin position="958"/>
        <end position="1033"/>
    </location>
</feature>
<sequence length="1492" mass="167513">MKLIPLTSQQQDIYYESLLHPGAPIHNIGARIEIRGPLQLPALQQAYVALINQHDSFRGAVVTSGKAPQFRIADAWRTPLEWLDLSAEPAPEAAAHNFMQAAFVKPFDLETAEHLHYFCLIRVAADFHFLFSVYHHIITDGWGTSLMFQRLVSNYNDIVTTGAITASYPFYYEDYVAEDKAYHSSTAFTADRAYWQEQFRTVPDPVIPCLDNTPFTAVSGREELTVKRAVYNRLNELAASYQVSAFHILLGVLSVYLSRCYHSLDLVIGLPVLNRDKAVHKKTVGLFMGISPLRISLDPEENFAALVQRIRRQLRQDYRHQRFPLGRLLQEVGMIQEKHRLYNISVSYEKHHYAEAFRDTVTRVIPLTHSAEQAALAVYVREFSQDEDVKIDFDYNLHYFDVVGMQRFTGHFHTLLETVLEAAPLPLKTLSFLRPEETNMLLKAFNPAPAPDVAATLLLSLIARQAERIPEKTAIWDDVCSYSYTSLTAMVTQMAHALAALPGATAGKPIAVMMERTARLPVLLLGILKAGRPFIPLDPSFPAARLQYILDNSHADILIADAVYSSWQKEGMRLLTYEDLMAQTAEASRDIVLPLPAPEDTAYIIYTSGSTGNPKGVAISHRSLANFLVSMRECPGLQEQDLLFSVTSPSFDISMLEFFLPLITGATVYVADKHTLADPWKTIVKLQQVQPTILQATPGFYQLLFNAGWEGAAGLVILCGGDLLSTTLTAKLLQQAVAVWNMYGPTETTVWSAVKQIRRPEDSSNVGQPIHNTVIYILDEHLQPLPVGISGDIYIGGAGVAQGYYHNEPLTRQKFIINPFDNHQRIYHTGDIGRWTAAGEILFGGRSDTQVKVRGYRIELEEIEQCITRLPGMNEAVVVARKREGQDAFLIGFVKTDNPDFVPETVITALQARLPDYMVPQLIVPLAAFPLTPNQKIDRRSLAAWDIATVQPTVAAVPPQKPLERLLAALWEKILSISVDDRYANFFRLGGHSIKAVELATSISEQFGVSLGLKDIFEQPTIAGQAALLTAQRYVPQEEILRTAPQVQDDAAPVQRMMWLACQRPVISAAYNMHAIFSITGDFRVAAMEQAIQLLIRRHEILRTCFIEVAGIPRLQLHTGDAFRFAIQEVEIALPEELDTFLQDITATPFDLETELLLKAFRVRVGDGRQLFVFVTHHLILDGWSLEILVREALAAYRQLPDIHSLAPLSLQYRDYAAWSNHQLQAPAAVLHAAYWQEVLKDFTPLPAFKRAGSEPSFYGRRIYTCLKPPVRDALYTLAADREMSVFIVLLAAVHTLIARVGQQYDYCTGIPVAGREHPQLQELLGMLVNTVLVRGQLTATDTFEMVCEHIRDQFLQGIGHQAFPLEAIMNGREKADTMLFDVMVTWQHPAFSLDALTVTSDLTLTRQRLTQGGIRIPLTFNFYEEGTQLVVETEYDSGLYEEGQMLLLTARFKKLLEEMAHQPKTAIGSLDIALDMEKTLRQNSFEIEFEF</sequence>
<dbReference type="Pfam" id="PF00668">
    <property type="entry name" value="Condensation"/>
    <property type="match status" value="2"/>
</dbReference>
<accession>A0A365XQ61</accession>
<keyword evidence="3" id="KW-0597">Phosphoprotein</keyword>
<dbReference type="Gene3D" id="3.30.300.30">
    <property type="match status" value="1"/>
</dbReference>
<dbReference type="GO" id="GO:0003824">
    <property type="term" value="F:catalytic activity"/>
    <property type="evidence" value="ECO:0007669"/>
    <property type="project" value="InterPro"/>
</dbReference>